<dbReference type="GO" id="GO:0016787">
    <property type="term" value="F:hydrolase activity"/>
    <property type="evidence" value="ECO:0007669"/>
    <property type="project" value="UniProtKB-KW"/>
</dbReference>
<keyword evidence="13" id="KW-1185">Reference proteome</keyword>
<dbReference type="InterPro" id="IPR017907">
    <property type="entry name" value="Znf_RING_CS"/>
</dbReference>
<evidence type="ECO:0000259" key="9">
    <source>
        <dbReference type="PROSITE" id="PS50089"/>
    </source>
</evidence>
<dbReference type="GO" id="GO:0061630">
    <property type="term" value="F:ubiquitin protein ligase activity"/>
    <property type="evidence" value="ECO:0007669"/>
    <property type="project" value="TreeGrafter"/>
</dbReference>
<comment type="caution">
    <text evidence="12">The sequence shown here is derived from an EMBL/GenBank/DDBJ whole genome shotgun (WGS) entry which is preliminary data.</text>
</comment>
<dbReference type="PANTHER" id="PTHR45865:SF1">
    <property type="entry name" value="E3 UBIQUITIN-PROTEIN LIGASE SHPRH"/>
    <property type="match status" value="1"/>
</dbReference>
<gene>
    <name evidence="12" type="ORF">Daesc_006795</name>
</gene>
<dbReference type="Gene3D" id="3.40.50.300">
    <property type="entry name" value="P-loop containing nucleotide triphosphate hydrolases"/>
    <property type="match status" value="1"/>
</dbReference>
<evidence type="ECO:0000256" key="6">
    <source>
        <dbReference type="ARBA" id="ARBA00022840"/>
    </source>
</evidence>
<reference evidence="12 13" key="1">
    <citation type="journal article" date="2024" name="Front Chem Biol">
        <title>Unveiling the potential of Daldinia eschscholtzii MFLUCC 19-0629 through bioactivity and bioinformatics studies for enhanced sustainable agriculture production.</title>
        <authorList>
            <person name="Brooks S."/>
            <person name="Weaver J.A."/>
            <person name="Klomchit A."/>
            <person name="Alharthi S.A."/>
            <person name="Onlamun T."/>
            <person name="Nurani R."/>
            <person name="Vong T.K."/>
            <person name="Alberti F."/>
            <person name="Greco C."/>
        </authorList>
    </citation>
    <scope>NUCLEOTIDE SEQUENCE [LARGE SCALE GENOMIC DNA]</scope>
    <source>
        <strain evidence="12">MFLUCC 19-0629</strain>
    </source>
</reference>
<dbReference type="Pfam" id="PF00271">
    <property type="entry name" value="Helicase_C"/>
    <property type="match status" value="1"/>
</dbReference>
<keyword evidence="5" id="KW-0862">Zinc</keyword>
<dbReference type="EMBL" id="JBANMG010000006">
    <property type="protein sequence ID" value="KAK6952260.1"/>
    <property type="molecule type" value="Genomic_DNA"/>
</dbReference>
<feature type="domain" description="Helicase C-terminal" evidence="11">
    <location>
        <begin position="1241"/>
        <end position="1389"/>
    </location>
</feature>
<dbReference type="SMART" id="SM00184">
    <property type="entry name" value="RING"/>
    <property type="match status" value="1"/>
</dbReference>
<feature type="domain" description="RING-type" evidence="9">
    <location>
        <begin position="1129"/>
        <end position="1167"/>
    </location>
</feature>
<proteinExistence type="predicted"/>
<dbReference type="SUPFAM" id="SSF52540">
    <property type="entry name" value="P-loop containing nucleoside triphosphate hydrolases"/>
    <property type="match status" value="2"/>
</dbReference>
<dbReference type="PROSITE" id="PS50089">
    <property type="entry name" value="ZF_RING_2"/>
    <property type="match status" value="1"/>
</dbReference>
<dbReference type="GO" id="GO:0006974">
    <property type="term" value="P:DNA damage response"/>
    <property type="evidence" value="ECO:0007669"/>
    <property type="project" value="TreeGrafter"/>
</dbReference>
<evidence type="ECO:0000256" key="3">
    <source>
        <dbReference type="ARBA" id="ARBA00022771"/>
    </source>
</evidence>
<evidence type="ECO:0000313" key="12">
    <source>
        <dbReference type="EMBL" id="KAK6952260.1"/>
    </source>
</evidence>
<dbReference type="PANTHER" id="PTHR45865">
    <property type="entry name" value="E3 UBIQUITIN-PROTEIN LIGASE SHPRH FAMILY MEMBER"/>
    <property type="match status" value="1"/>
</dbReference>
<keyword evidence="2" id="KW-0547">Nucleotide-binding</keyword>
<keyword evidence="4" id="KW-0378">Hydrolase</keyword>
<name>A0AAX6MHW5_9PEZI</name>
<keyword evidence="3 7" id="KW-0863">Zinc-finger</keyword>
<organism evidence="12 13">
    <name type="scientific">Daldinia eschscholtzii</name>
    <dbReference type="NCBI Taxonomy" id="292717"/>
    <lineage>
        <taxon>Eukaryota</taxon>
        <taxon>Fungi</taxon>
        <taxon>Dikarya</taxon>
        <taxon>Ascomycota</taxon>
        <taxon>Pezizomycotina</taxon>
        <taxon>Sordariomycetes</taxon>
        <taxon>Xylariomycetidae</taxon>
        <taxon>Xylariales</taxon>
        <taxon>Hypoxylaceae</taxon>
        <taxon>Daldinia</taxon>
    </lineage>
</organism>
<feature type="region of interest" description="Disordered" evidence="8">
    <location>
        <begin position="737"/>
        <end position="758"/>
    </location>
</feature>
<evidence type="ECO:0000256" key="2">
    <source>
        <dbReference type="ARBA" id="ARBA00022741"/>
    </source>
</evidence>
<keyword evidence="6" id="KW-0067">ATP-binding</keyword>
<dbReference type="InterPro" id="IPR013083">
    <property type="entry name" value="Znf_RING/FYVE/PHD"/>
</dbReference>
<evidence type="ECO:0000313" key="13">
    <source>
        <dbReference type="Proteomes" id="UP001369815"/>
    </source>
</evidence>
<dbReference type="CDD" id="cd18793">
    <property type="entry name" value="SF2_C_SNF"/>
    <property type="match status" value="1"/>
</dbReference>
<dbReference type="FunFam" id="3.40.50.10810:FF:000059">
    <property type="entry name" value="SNF2 family helicase/ATPase, putative"/>
    <property type="match status" value="1"/>
</dbReference>
<evidence type="ECO:0000256" key="8">
    <source>
        <dbReference type="SAM" id="MobiDB-lite"/>
    </source>
</evidence>
<accession>A0AAX6MHW5</accession>
<dbReference type="InterPro" id="IPR052583">
    <property type="entry name" value="ATP-helicase/E3_Ub-Ligase"/>
</dbReference>
<dbReference type="PROSITE" id="PS51194">
    <property type="entry name" value="HELICASE_CTER"/>
    <property type="match status" value="1"/>
</dbReference>
<evidence type="ECO:0000259" key="10">
    <source>
        <dbReference type="PROSITE" id="PS51192"/>
    </source>
</evidence>
<dbReference type="Proteomes" id="UP001369815">
    <property type="component" value="Unassembled WGS sequence"/>
</dbReference>
<dbReference type="InterPro" id="IPR000330">
    <property type="entry name" value="SNF2_N"/>
</dbReference>
<evidence type="ECO:0000256" key="7">
    <source>
        <dbReference type="PROSITE-ProRule" id="PRU00175"/>
    </source>
</evidence>
<dbReference type="InterPro" id="IPR014001">
    <property type="entry name" value="Helicase_ATP-bd"/>
</dbReference>
<dbReference type="GO" id="GO:0008270">
    <property type="term" value="F:zinc ion binding"/>
    <property type="evidence" value="ECO:0007669"/>
    <property type="project" value="UniProtKB-KW"/>
</dbReference>
<dbReference type="SUPFAM" id="SSF57850">
    <property type="entry name" value="RING/U-box"/>
    <property type="match status" value="1"/>
</dbReference>
<dbReference type="InterPro" id="IPR001841">
    <property type="entry name" value="Znf_RING"/>
</dbReference>
<feature type="compositionally biased region" description="Acidic residues" evidence="8">
    <location>
        <begin position="744"/>
        <end position="756"/>
    </location>
</feature>
<dbReference type="GO" id="GO:0005524">
    <property type="term" value="F:ATP binding"/>
    <property type="evidence" value="ECO:0007669"/>
    <property type="project" value="InterPro"/>
</dbReference>
<evidence type="ECO:0000259" key="11">
    <source>
        <dbReference type="PROSITE" id="PS51194"/>
    </source>
</evidence>
<dbReference type="PROSITE" id="PS00518">
    <property type="entry name" value="ZF_RING_1"/>
    <property type="match status" value="1"/>
</dbReference>
<dbReference type="InterPro" id="IPR059033">
    <property type="entry name" value="C144_05_dom"/>
</dbReference>
<feature type="domain" description="Helicase ATP-binding" evidence="10">
    <location>
        <begin position="329"/>
        <end position="530"/>
    </location>
</feature>
<dbReference type="Pfam" id="PF13639">
    <property type="entry name" value="zf-RING_2"/>
    <property type="match status" value="1"/>
</dbReference>
<protein>
    <submittedName>
        <fullName evidence="12">Uncharacterized protein</fullName>
    </submittedName>
</protein>
<evidence type="ECO:0000256" key="1">
    <source>
        <dbReference type="ARBA" id="ARBA00022723"/>
    </source>
</evidence>
<dbReference type="Gene3D" id="3.40.50.10810">
    <property type="entry name" value="Tandem AAA-ATPase domain"/>
    <property type="match status" value="1"/>
</dbReference>
<dbReference type="InterPro" id="IPR027417">
    <property type="entry name" value="P-loop_NTPase"/>
</dbReference>
<keyword evidence="1" id="KW-0479">Metal-binding</keyword>
<dbReference type="GO" id="GO:0005634">
    <property type="term" value="C:nucleus"/>
    <property type="evidence" value="ECO:0007669"/>
    <property type="project" value="TreeGrafter"/>
</dbReference>
<evidence type="ECO:0000256" key="4">
    <source>
        <dbReference type="ARBA" id="ARBA00022801"/>
    </source>
</evidence>
<dbReference type="InterPro" id="IPR049730">
    <property type="entry name" value="SNF2/RAD54-like_C"/>
</dbReference>
<sequence length="1472" mass="167030">MASPGLSPASKTTVNRQRGPVHCNFVLDNEPFPTDFITFLQALPSDSISSDATGQAEPPKKRARVESVETIPVARESFVLEKPIQTGVSIDEAILLVNVHRHLKLQYDEAMQSFTISPNGRSPYLAFKSEFDMVYYDFAKSTLTILNVMSRSRDAESEEGAVWVGVTFNLERKNNRDLLQLSFQLNWNSSINVLRSSAQRVLSQRVLDAFFASQSQGQDTSAERLSPQAFYDAAFVPEKVSTDLTPSTAPKLTSTLFPFQRRALQWLLNREGVRWSSRCSNGEPGLEPLPPAPTNNLPLSFSVWKDVDGQLVYVSNLYHIITRDVSAFRKSETIVKGGILAEEMGLGKTVEIIALICMHTRDNLLNSNNDAAPTAPNVRPSSATLVVTPATLRRQWVSEFKKHAPHLRVMEYEGLKGVSENEQQLVSELVDHDVVITTYNVLQAEIHYAEEPPNRSMRHQRKYHRPKSPLTQISWWRVCLDEAQQIESGVSHAARVARLIPRINAWGVTGTPVKTNIKDLWGLLLFLQYEPFASSFNIWEGLISTHKELFKPLFSRISLRHTKRAVRDELSLPPQKRYVITMPFTTIEEQYYQNLFGDLVAKIGLDEHGSPIQEGWDPTDPRTVDLMRSALSQLRKAILHPSIGSGPLRRTADQKTKSLHTIEEVLDAMIEQLESSIRTKQYQYLLSKLERGQVLEYHSATEEAVAIWQEVVDEVKVIEEECRKQLQDELEKAERAGSARVLMEDADSDAEGNEDADEKKALKKVGECRRKLRTMLDVHHRAIFFIASGYFQIKTDENLTAPNSDKFKELEEKEVSGYETAKNLRKEILHEARAKVLSRMARIKEKASSQSFCGVPEIKLPSFHGLESRRVSENFRLLARALNEQAYLIDEWREAIIQLLIRPLVDEEDEAETTGEEYEDSTKIQDELMVYTLALRTAIADRQDAMSGLENERIKYDTRLAERHAKAGQGHAPEKVLALLLQRQKIKEYYQGISFRGIITDLRELTTKLRCDAGNGSNRARVELDIVEKLLRLTQEQSGAQHKVTTALERELDTFTGAMNARVEYYKQLQGISDNVAPIDDDDAMDPETKDTSNRQRENWLRAEVDGMLPKYRYLLHLKEAGKDAEEVCVICQSTFALGVLTVCGHHFCKECIMAWFQRSRSCPVCKRRLTLEMLHDITLKKQELTFHQEHPQENSQASDEDSTLAKFKKLDIYSKFSSRKLEAIQSINLNGPSFATKIDTLAKHLLWLRVEDPGAKSVIFSQFSDFLDILARALSQYKIGYASFKERYGITTFKENPATECFLMDARAHASGLNLVNASHVFLCEPLLNTALELQAIARVDRIGQEHETTVWLYLVDGTVEQSIYDISVQRRLEHLGQNVKGKEKEGEFFSEASDLNLEVANSLELQQATLSKLMYKDQSMGEVVDQDDVWQCLFGHVARNEAARDERMNDPAVMGFLAGEAAEARRRQQG</sequence>
<dbReference type="GO" id="GO:0000209">
    <property type="term" value="P:protein polyubiquitination"/>
    <property type="evidence" value="ECO:0007669"/>
    <property type="project" value="TreeGrafter"/>
</dbReference>
<evidence type="ECO:0000256" key="5">
    <source>
        <dbReference type="ARBA" id="ARBA00022833"/>
    </source>
</evidence>
<dbReference type="InterPro" id="IPR001650">
    <property type="entry name" value="Helicase_C-like"/>
</dbReference>
<dbReference type="Pfam" id="PF26021">
    <property type="entry name" value="Ferritin_C144_05"/>
    <property type="match status" value="1"/>
</dbReference>
<dbReference type="CDD" id="cd18070">
    <property type="entry name" value="DEXQc_SHPRH"/>
    <property type="match status" value="1"/>
</dbReference>
<dbReference type="PROSITE" id="PS51192">
    <property type="entry name" value="HELICASE_ATP_BIND_1"/>
    <property type="match status" value="1"/>
</dbReference>
<dbReference type="Pfam" id="PF00176">
    <property type="entry name" value="SNF2-rel_dom"/>
    <property type="match status" value="1"/>
</dbReference>
<dbReference type="InterPro" id="IPR038718">
    <property type="entry name" value="SNF2-like_sf"/>
</dbReference>
<dbReference type="SMART" id="SM00487">
    <property type="entry name" value="DEXDc"/>
    <property type="match status" value="1"/>
</dbReference>
<dbReference type="Gene3D" id="3.30.40.10">
    <property type="entry name" value="Zinc/RING finger domain, C3HC4 (zinc finger)"/>
    <property type="match status" value="1"/>
</dbReference>